<evidence type="ECO:0000313" key="2">
    <source>
        <dbReference type="EMBL" id="CUG90854.1"/>
    </source>
</evidence>
<accession>A0A0S4JH37</accession>
<keyword evidence="3" id="KW-1185">Reference proteome</keyword>
<evidence type="ECO:0000256" key="1">
    <source>
        <dbReference type="SAM" id="MobiDB-lite"/>
    </source>
</evidence>
<protein>
    <submittedName>
        <fullName evidence="2">Uncharacterized protein</fullName>
    </submittedName>
</protein>
<feature type="compositionally biased region" description="Basic residues" evidence="1">
    <location>
        <begin position="137"/>
        <end position="146"/>
    </location>
</feature>
<dbReference type="OrthoDB" id="250921at2759"/>
<gene>
    <name evidence="2" type="ORF">BSAL_02340</name>
</gene>
<feature type="compositionally biased region" description="Basic and acidic residues" evidence="1">
    <location>
        <begin position="123"/>
        <end position="136"/>
    </location>
</feature>
<name>A0A0S4JH37_BODSA</name>
<dbReference type="Proteomes" id="UP000051952">
    <property type="component" value="Unassembled WGS sequence"/>
</dbReference>
<reference evidence="3" key="1">
    <citation type="submission" date="2015-09" db="EMBL/GenBank/DDBJ databases">
        <authorList>
            <consortium name="Pathogen Informatics"/>
        </authorList>
    </citation>
    <scope>NUCLEOTIDE SEQUENCE [LARGE SCALE GENOMIC DNA]</scope>
    <source>
        <strain evidence="3">Lake Konstanz</strain>
    </source>
</reference>
<dbReference type="VEuPathDB" id="TriTrypDB:BSAL_02340"/>
<evidence type="ECO:0000313" key="3">
    <source>
        <dbReference type="Proteomes" id="UP000051952"/>
    </source>
</evidence>
<feature type="region of interest" description="Disordered" evidence="1">
    <location>
        <begin position="117"/>
        <end position="146"/>
    </location>
</feature>
<organism evidence="2 3">
    <name type="scientific">Bodo saltans</name>
    <name type="common">Flagellated protozoan</name>
    <dbReference type="NCBI Taxonomy" id="75058"/>
    <lineage>
        <taxon>Eukaryota</taxon>
        <taxon>Discoba</taxon>
        <taxon>Euglenozoa</taxon>
        <taxon>Kinetoplastea</taxon>
        <taxon>Metakinetoplastina</taxon>
        <taxon>Eubodonida</taxon>
        <taxon>Bodonidae</taxon>
        <taxon>Bodo</taxon>
    </lineage>
</organism>
<sequence>MSEALVRRQLNRQAALQQRVILPSGGRVVSKEEGRAMSKKQVEENNIIAGAADSAAPSTVFLENEVSKKIVTLRQRQNERGNLKAHMDAFREDLKVAKLVDTTDVRAAATKLYAKNHTNYSAQRKERARRAVEGPVKHSKKKSAKK</sequence>
<dbReference type="AlphaFoldDB" id="A0A0S4JH37"/>
<dbReference type="EMBL" id="CYKH01001867">
    <property type="protein sequence ID" value="CUG90854.1"/>
    <property type="molecule type" value="Genomic_DNA"/>
</dbReference>
<proteinExistence type="predicted"/>